<evidence type="ECO:0000256" key="1">
    <source>
        <dbReference type="ARBA" id="ARBA00004123"/>
    </source>
</evidence>
<evidence type="ECO:0000259" key="13">
    <source>
        <dbReference type="PROSITE" id="PS51179"/>
    </source>
</evidence>
<feature type="domain" description="Homeobox" evidence="12">
    <location>
        <begin position="184"/>
        <end position="244"/>
    </location>
</feature>
<comment type="subcellular location">
    <subcellularLocation>
        <location evidence="1 9 10">Nucleus</location>
    </subcellularLocation>
</comment>
<dbReference type="GO" id="GO:0000978">
    <property type="term" value="F:RNA polymerase II cis-regulatory region sequence-specific DNA binding"/>
    <property type="evidence" value="ECO:0007669"/>
    <property type="project" value="TreeGrafter"/>
</dbReference>
<evidence type="ECO:0000256" key="5">
    <source>
        <dbReference type="ARBA" id="ARBA00023155"/>
    </source>
</evidence>
<dbReference type="InterPro" id="IPR000327">
    <property type="entry name" value="POU_dom"/>
</dbReference>
<keyword evidence="5 9" id="KW-0371">Homeobox</keyword>
<feature type="DNA-binding region" description="Homeobox" evidence="9">
    <location>
        <begin position="186"/>
        <end position="245"/>
    </location>
</feature>
<evidence type="ECO:0000256" key="8">
    <source>
        <dbReference type="ARBA" id="ARBA00023242"/>
    </source>
</evidence>
<evidence type="ECO:0000259" key="12">
    <source>
        <dbReference type="PROSITE" id="PS50071"/>
    </source>
</evidence>
<dbReference type="EMBL" id="KJ632395">
    <property type="protein sequence ID" value="AIC75333.1"/>
    <property type="molecule type" value="mRNA"/>
</dbReference>
<dbReference type="Gene3D" id="1.10.10.60">
    <property type="entry name" value="Homeodomain-like"/>
    <property type="match status" value="1"/>
</dbReference>
<dbReference type="PROSITE" id="PS00465">
    <property type="entry name" value="POU_2"/>
    <property type="match status" value="1"/>
</dbReference>
<dbReference type="GO" id="GO:0005634">
    <property type="term" value="C:nucleus"/>
    <property type="evidence" value="ECO:0007669"/>
    <property type="project" value="UniProtKB-SubCell"/>
</dbReference>
<dbReference type="InterPro" id="IPR013847">
    <property type="entry name" value="POU"/>
</dbReference>
<evidence type="ECO:0000256" key="9">
    <source>
        <dbReference type="PROSITE-ProRule" id="PRU00108"/>
    </source>
</evidence>
<name>A0A068B105_9CNID</name>
<accession>A0A068B105</accession>
<dbReference type="CDD" id="cd00086">
    <property type="entry name" value="homeodomain"/>
    <property type="match status" value="1"/>
</dbReference>
<keyword evidence="4 9" id="KW-0238">DNA-binding</keyword>
<dbReference type="InterPro" id="IPR009057">
    <property type="entry name" value="Homeodomain-like_sf"/>
</dbReference>
<evidence type="ECO:0000256" key="2">
    <source>
        <dbReference type="ARBA" id="ARBA00008811"/>
    </source>
</evidence>
<dbReference type="PROSITE" id="PS00035">
    <property type="entry name" value="POU_1"/>
    <property type="match status" value="1"/>
</dbReference>
<dbReference type="InterPro" id="IPR010982">
    <property type="entry name" value="Lambda_DNA-bd_dom_sf"/>
</dbReference>
<keyword evidence="8 9" id="KW-0539">Nucleus</keyword>
<dbReference type="FunFam" id="1.10.260.40:FF:000007">
    <property type="entry name" value="POU domain protein"/>
    <property type="match status" value="1"/>
</dbReference>
<proteinExistence type="evidence at transcript level"/>
<dbReference type="InterPro" id="IPR001356">
    <property type="entry name" value="HD"/>
</dbReference>
<evidence type="ECO:0000256" key="6">
    <source>
        <dbReference type="ARBA" id="ARBA00023159"/>
    </source>
</evidence>
<dbReference type="PANTHER" id="PTHR11636:SF84">
    <property type="entry name" value="NETRIN-1-RELATED"/>
    <property type="match status" value="1"/>
</dbReference>
<evidence type="ECO:0000313" key="14">
    <source>
        <dbReference type="EMBL" id="AIC75333.1"/>
    </source>
</evidence>
<dbReference type="Gene3D" id="1.10.260.40">
    <property type="entry name" value="lambda repressor-like DNA-binding domains"/>
    <property type="match status" value="1"/>
</dbReference>
<dbReference type="PANTHER" id="PTHR11636">
    <property type="entry name" value="POU DOMAIN"/>
    <property type="match status" value="1"/>
</dbReference>
<dbReference type="Pfam" id="PF00157">
    <property type="entry name" value="Pou"/>
    <property type="match status" value="1"/>
</dbReference>
<reference evidence="14" key="1">
    <citation type="journal article" date="2014" name="Mol. Biol. Evol.">
        <title>The early expansion and evolutionary dynamics of POU class genes.</title>
        <authorList>
            <person name="Gold D.A."/>
            <person name="Gates R.D."/>
            <person name="Jacobs D.K."/>
        </authorList>
    </citation>
    <scope>NUCLEOTIDE SEQUENCE</scope>
</reference>
<evidence type="ECO:0000256" key="10">
    <source>
        <dbReference type="RuleBase" id="RU000682"/>
    </source>
</evidence>
<comment type="similarity">
    <text evidence="2">Belongs to the POU transcription factor family. Class-1 subfamily.</text>
</comment>
<evidence type="ECO:0000256" key="3">
    <source>
        <dbReference type="ARBA" id="ARBA00023015"/>
    </source>
</evidence>
<dbReference type="PROSITE" id="PS50071">
    <property type="entry name" value="HOMEOBOX_2"/>
    <property type="match status" value="1"/>
</dbReference>
<dbReference type="SUPFAM" id="SSF46689">
    <property type="entry name" value="Homeodomain-like"/>
    <property type="match status" value="1"/>
</dbReference>
<dbReference type="Pfam" id="PF00046">
    <property type="entry name" value="Homeodomain"/>
    <property type="match status" value="1"/>
</dbReference>
<evidence type="ECO:0000256" key="4">
    <source>
        <dbReference type="ARBA" id="ARBA00023125"/>
    </source>
</evidence>
<dbReference type="AlphaFoldDB" id="A0A068B105"/>
<evidence type="ECO:0000256" key="7">
    <source>
        <dbReference type="ARBA" id="ARBA00023163"/>
    </source>
</evidence>
<dbReference type="PROSITE" id="PS51179">
    <property type="entry name" value="POU_3"/>
    <property type="match status" value="1"/>
</dbReference>
<sequence length="258" mass="29856">MSAFTMDLKTKMQYGLQSTSPYNSYRSFFNHHDTTNHLQNYPSYISQPTSYYHSGYQTMVSDARNPHASLPTSVSLNQQLQNTHLESAQKDPTHLVVSKELQELERFATGFKMRRIKLGYTQTNVGAALAKLSDGTDFSQTTICRFENLQLSYKNACKLKPLLEAWLEKAEAMGVVNNDKPVSERKRKRRTTIGLHAKEMLERYFQRQPKPSSLEVFGIAEGLKLDKEVVRVWFCNRRQREKRIKTSLLSFQFMPVRS</sequence>
<dbReference type="PRINTS" id="PR00028">
    <property type="entry name" value="POUDOMAIN"/>
</dbReference>
<dbReference type="SMART" id="SM00352">
    <property type="entry name" value="POU"/>
    <property type="match status" value="1"/>
</dbReference>
<dbReference type="GO" id="GO:0000981">
    <property type="term" value="F:DNA-binding transcription factor activity, RNA polymerase II-specific"/>
    <property type="evidence" value="ECO:0007669"/>
    <property type="project" value="InterPro"/>
</dbReference>
<dbReference type="InterPro" id="IPR050255">
    <property type="entry name" value="POU_domain_TF"/>
</dbReference>
<dbReference type="SUPFAM" id="SSF47413">
    <property type="entry name" value="lambda repressor-like DNA-binding domains"/>
    <property type="match status" value="1"/>
</dbReference>
<keyword evidence="7 11" id="KW-0804">Transcription</keyword>
<dbReference type="PROSITE" id="PS00027">
    <property type="entry name" value="HOMEOBOX_1"/>
    <property type="match status" value="1"/>
</dbReference>
<dbReference type="InterPro" id="IPR017970">
    <property type="entry name" value="Homeobox_CS"/>
</dbReference>
<dbReference type="SMART" id="SM00389">
    <property type="entry name" value="HOX"/>
    <property type="match status" value="1"/>
</dbReference>
<evidence type="ECO:0000256" key="11">
    <source>
        <dbReference type="RuleBase" id="RU361194"/>
    </source>
</evidence>
<organism evidence="14">
    <name type="scientific">Aurelia sp. DG-2014</name>
    <dbReference type="NCBI Taxonomy" id="1507770"/>
    <lineage>
        <taxon>Eukaryota</taxon>
        <taxon>Metazoa</taxon>
        <taxon>Cnidaria</taxon>
        <taxon>Scyphozoa</taxon>
        <taxon>Semaeostomeae</taxon>
        <taxon>Ulmaridae</taxon>
        <taxon>Aurelia</taxon>
    </lineage>
</organism>
<keyword evidence="6" id="KW-0010">Activator</keyword>
<feature type="domain" description="POU-specific" evidence="13">
    <location>
        <begin position="96"/>
        <end position="171"/>
    </location>
</feature>
<keyword evidence="3" id="KW-0805">Transcription regulation</keyword>
<protein>
    <recommendedName>
        <fullName evidence="11">POU domain protein</fullName>
    </recommendedName>
</protein>